<keyword evidence="6 10" id="KW-1133">Transmembrane helix</keyword>
<dbReference type="PROSITE" id="PS01327">
    <property type="entry name" value="MSCL"/>
    <property type="match status" value="1"/>
</dbReference>
<protein>
    <recommendedName>
        <fullName evidence="10">Large-conductance mechanosensitive channel</fullName>
    </recommendedName>
</protein>
<dbReference type="PRINTS" id="PR01264">
    <property type="entry name" value="MECHCHANNEL"/>
</dbReference>
<evidence type="ECO:0000313" key="12">
    <source>
        <dbReference type="Proteomes" id="UP000182762"/>
    </source>
</evidence>
<evidence type="ECO:0000256" key="2">
    <source>
        <dbReference type="ARBA" id="ARBA00007254"/>
    </source>
</evidence>
<comment type="caution">
    <text evidence="11">The sequence shown here is derived from an EMBL/GenBank/DDBJ whole genome shotgun (WGS) entry which is preliminary data.</text>
</comment>
<keyword evidence="7 10" id="KW-0406">Ion transport</keyword>
<keyword evidence="4 10" id="KW-1003">Cell membrane</keyword>
<evidence type="ECO:0000256" key="5">
    <source>
        <dbReference type="ARBA" id="ARBA00022692"/>
    </source>
</evidence>
<accession>A0A1I5WQ51</accession>
<evidence type="ECO:0000256" key="6">
    <source>
        <dbReference type="ARBA" id="ARBA00022989"/>
    </source>
</evidence>
<dbReference type="InterPro" id="IPR019823">
    <property type="entry name" value="Mechanosensitive_channel_CS"/>
</dbReference>
<gene>
    <name evidence="10" type="primary">mscL</name>
    <name evidence="11" type="ORF">SAMN02745910_00677</name>
</gene>
<evidence type="ECO:0000256" key="7">
    <source>
        <dbReference type="ARBA" id="ARBA00023065"/>
    </source>
</evidence>
<comment type="subunit">
    <text evidence="10">Homopentamer.</text>
</comment>
<name>A0A1I5WQ51_9BACI</name>
<dbReference type="NCBIfam" id="TIGR00220">
    <property type="entry name" value="mscL"/>
    <property type="match status" value="1"/>
</dbReference>
<evidence type="ECO:0000256" key="10">
    <source>
        <dbReference type="HAMAP-Rule" id="MF_00115"/>
    </source>
</evidence>
<feature type="transmembrane region" description="Helical" evidence="10">
    <location>
        <begin position="20"/>
        <end position="45"/>
    </location>
</feature>
<dbReference type="Proteomes" id="UP000182762">
    <property type="component" value="Unassembled WGS sequence"/>
</dbReference>
<evidence type="ECO:0000256" key="9">
    <source>
        <dbReference type="ARBA" id="ARBA00023303"/>
    </source>
</evidence>
<dbReference type="PANTHER" id="PTHR30266:SF2">
    <property type="entry name" value="LARGE-CONDUCTANCE MECHANOSENSITIVE CHANNEL"/>
    <property type="match status" value="1"/>
</dbReference>
<dbReference type="InterPro" id="IPR001185">
    <property type="entry name" value="MS_channel"/>
</dbReference>
<keyword evidence="9 10" id="KW-0407">Ion channel</keyword>
<comment type="similarity">
    <text evidence="2 10">Belongs to the MscL family.</text>
</comment>
<reference evidence="11 12" key="1">
    <citation type="submission" date="2016-10" db="EMBL/GenBank/DDBJ databases">
        <authorList>
            <person name="Varghese N."/>
            <person name="Submissions S."/>
        </authorList>
    </citation>
    <scope>NUCLEOTIDE SEQUENCE [LARGE SCALE GENOMIC DNA]</scope>
    <source>
        <strain evidence="11 12">DSM 13796</strain>
    </source>
</reference>
<evidence type="ECO:0000256" key="8">
    <source>
        <dbReference type="ARBA" id="ARBA00023136"/>
    </source>
</evidence>
<dbReference type="PANTHER" id="PTHR30266">
    <property type="entry name" value="MECHANOSENSITIVE CHANNEL MSCL"/>
    <property type="match status" value="1"/>
</dbReference>
<dbReference type="InterPro" id="IPR037673">
    <property type="entry name" value="MSC/AndL"/>
</dbReference>
<evidence type="ECO:0000313" key="11">
    <source>
        <dbReference type="EMBL" id="SFQ21707.1"/>
    </source>
</evidence>
<comment type="function">
    <text evidence="10">Channel that opens in response to stretch forces in the membrane lipid bilayer. May participate in the regulation of osmotic pressure changes within the cell.</text>
</comment>
<dbReference type="HAMAP" id="MF_00115">
    <property type="entry name" value="MscL"/>
    <property type="match status" value="1"/>
</dbReference>
<comment type="subcellular location">
    <subcellularLocation>
        <location evidence="1 10">Cell membrane</location>
        <topology evidence="1 10">Multi-pass membrane protein</topology>
    </subcellularLocation>
</comment>
<feature type="transmembrane region" description="Helical" evidence="10">
    <location>
        <begin position="65"/>
        <end position="88"/>
    </location>
</feature>
<dbReference type="InterPro" id="IPR036019">
    <property type="entry name" value="MscL_channel"/>
</dbReference>
<organism evidence="11 12">
    <name type="scientific">Priestia endophytica DSM 13796</name>
    <dbReference type="NCBI Taxonomy" id="1121089"/>
    <lineage>
        <taxon>Bacteria</taxon>
        <taxon>Bacillati</taxon>
        <taxon>Bacillota</taxon>
        <taxon>Bacilli</taxon>
        <taxon>Bacillales</taxon>
        <taxon>Bacillaceae</taxon>
        <taxon>Priestia</taxon>
    </lineage>
</organism>
<evidence type="ECO:0000256" key="3">
    <source>
        <dbReference type="ARBA" id="ARBA00022448"/>
    </source>
</evidence>
<keyword evidence="5 10" id="KW-0812">Transmembrane</keyword>
<keyword evidence="12" id="KW-1185">Reference proteome</keyword>
<dbReference type="NCBIfam" id="NF001843">
    <property type="entry name" value="PRK00567.1-4"/>
    <property type="match status" value="1"/>
</dbReference>
<dbReference type="Pfam" id="PF01741">
    <property type="entry name" value="MscL"/>
    <property type="match status" value="1"/>
</dbReference>
<evidence type="ECO:0000256" key="4">
    <source>
        <dbReference type="ARBA" id="ARBA00022475"/>
    </source>
</evidence>
<keyword evidence="8 10" id="KW-0472">Membrane</keyword>
<sequence>MMWAEFKKFALKGNVLDLAVAVVIGAAFGKIVSSLVDSIIMPLVGIVLGGYDFKGLSVKIGDATVAYGVFIQNVVDFFIVAFAIFLFVKGIERFKKKKEEEPAPAPEPDRKEELLQEILITLQKSKQKDSL</sequence>
<dbReference type="SUPFAM" id="SSF81330">
    <property type="entry name" value="Gated mechanosensitive channel"/>
    <property type="match status" value="1"/>
</dbReference>
<evidence type="ECO:0000256" key="1">
    <source>
        <dbReference type="ARBA" id="ARBA00004651"/>
    </source>
</evidence>
<proteinExistence type="inferred from homology"/>
<dbReference type="EMBL" id="FOXX01000001">
    <property type="protein sequence ID" value="SFQ21707.1"/>
    <property type="molecule type" value="Genomic_DNA"/>
</dbReference>
<dbReference type="Gene3D" id="1.10.1200.120">
    <property type="entry name" value="Large-conductance mechanosensitive channel, MscL, domain 1"/>
    <property type="match status" value="1"/>
</dbReference>
<keyword evidence="3 10" id="KW-0813">Transport</keyword>